<feature type="transmembrane region" description="Helical" evidence="1">
    <location>
        <begin position="12"/>
        <end position="32"/>
    </location>
</feature>
<dbReference type="GeneID" id="5727446"/>
<name>A0A2K3E137_CHLRE</name>
<dbReference type="RefSeq" id="XP_001701958.2">
    <property type="nucleotide sequence ID" value="XM_001701906.2"/>
</dbReference>
<dbReference type="EMBL" id="CM008963">
    <property type="protein sequence ID" value="PNW86498.1"/>
    <property type="molecule type" value="Genomic_DNA"/>
</dbReference>
<keyword evidence="1" id="KW-0472">Membrane</keyword>
<keyword evidence="1" id="KW-0812">Transmembrane</keyword>
<evidence type="ECO:0000313" key="2">
    <source>
        <dbReference type="EMBL" id="PNW86498.1"/>
    </source>
</evidence>
<gene>
    <name evidence="2" type="ORF">CHLRE_02g089000v5</name>
</gene>
<dbReference type="InParanoid" id="A0A2K3E137"/>
<dbReference type="PROSITE" id="PS51257">
    <property type="entry name" value="PROKAR_LIPOPROTEIN"/>
    <property type="match status" value="1"/>
</dbReference>
<evidence type="ECO:0000256" key="1">
    <source>
        <dbReference type="SAM" id="Phobius"/>
    </source>
</evidence>
<keyword evidence="3" id="KW-1185">Reference proteome</keyword>
<dbReference type="Gramene" id="PNW86498">
    <property type="protein sequence ID" value="PNW86498"/>
    <property type="gene ID" value="CHLRE_02g089000v5"/>
</dbReference>
<reference evidence="2 3" key="1">
    <citation type="journal article" date="2007" name="Science">
        <title>The Chlamydomonas genome reveals the evolution of key animal and plant functions.</title>
        <authorList>
            <person name="Merchant S.S."/>
            <person name="Prochnik S.E."/>
            <person name="Vallon O."/>
            <person name="Harris E.H."/>
            <person name="Karpowicz S.J."/>
            <person name="Witman G.B."/>
            <person name="Terry A."/>
            <person name="Salamov A."/>
            <person name="Fritz-Laylin L.K."/>
            <person name="Marechal-Drouard L."/>
            <person name="Marshall W.F."/>
            <person name="Qu L.H."/>
            <person name="Nelson D.R."/>
            <person name="Sanderfoot A.A."/>
            <person name="Spalding M.H."/>
            <person name="Kapitonov V.V."/>
            <person name="Ren Q."/>
            <person name="Ferris P."/>
            <person name="Lindquist E."/>
            <person name="Shapiro H."/>
            <person name="Lucas S.M."/>
            <person name="Grimwood J."/>
            <person name="Schmutz J."/>
            <person name="Cardol P."/>
            <person name="Cerutti H."/>
            <person name="Chanfreau G."/>
            <person name="Chen C.L."/>
            <person name="Cognat V."/>
            <person name="Croft M.T."/>
            <person name="Dent R."/>
            <person name="Dutcher S."/>
            <person name="Fernandez E."/>
            <person name="Fukuzawa H."/>
            <person name="Gonzalez-Ballester D."/>
            <person name="Gonzalez-Halphen D."/>
            <person name="Hallmann A."/>
            <person name="Hanikenne M."/>
            <person name="Hippler M."/>
            <person name="Inwood W."/>
            <person name="Jabbari K."/>
            <person name="Kalanon M."/>
            <person name="Kuras R."/>
            <person name="Lefebvre P.A."/>
            <person name="Lemaire S.D."/>
            <person name="Lobanov A.V."/>
            <person name="Lohr M."/>
            <person name="Manuell A."/>
            <person name="Meier I."/>
            <person name="Mets L."/>
            <person name="Mittag M."/>
            <person name="Mittelmeier T."/>
            <person name="Moroney J.V."/>
            <person name="Moseley J."/>
            <person name="Napoli C."/>
            <person name="Nedelcu A.M."/>
            <person name="Niyogi K."/>
            <person name="Novoselov S.V."/>
            <person name="Paulsen I.T."/>
            <person name="Pazour G."/>
            <person name="Purton S."/>
            <person name="Ral J.P."/>
            <person name="Riano-Pachon D.M."/>
            <person name="Riekhof W."/>
            <person name="Rymarquis L."/>
            <person name="Schroda M."/>
            <person name="Stern D."/>
            <person name="Umen J."/>
            <person name="Willows R."/>
            <person name="Wilson N."/>
            <person name="Zimmer S.L."/>
            <person name="Allmer J."/>
            <person name="Balk J."/>
            <person name="Bisova K."/>
            <person name="Chen C.J."/>
            <person name="Elias M."/>
            <person name="Gendler K."/>
            <person name="Hauser C."/>
            <person name="Lamb M.R."/>
            <person name="Ledford H."/>
            <person name="Long J.C."/>
            <person name="Minagawa J."/>
            <person name="Page M.D."/>
            <person name="Pan J."/>
            <person name="Pootakham W."/>
            <person name="Roje S."/>
            <person name="Rose A."/>
            <person name="Stahlberg E."/>
            <person name="Terauchi A.M."/>
            <person name="Yang P."/>
            <person name="Ball S."/>
            <person name="Bowler C."/>
            <person name="Dieckmann C.L."/>
            <person name="Gladyshev V.N."/>
            <person name="Green P."/>
            <person name="Jorgensen R."/>
            <person name="Mayfield S."/>
            <person name="Mueller-Roeber B."/>
            <person name="Rajamani S."/>
            <person name="Sayre R.T."/>
            <person name="Brokstein P."/>
            <person name="Dubchak I."/>
            <person name="Goodstein D."/>
            <person name="Hornick L."/>
            <person name="Huang Y.W."/>
            <person name="Jhaveri J."/>
            <person name="Luo Y."/>
            <person name="Martinez D."/>
            <person name="Ngau W.C."/>
            <person name="Otillar B."/>
            <person name="Poliakov A."/>
            <person name="Porter A."/>
            <person name="Szajkowski L."/>
            <person name="Werner G."/>
            <person name="Zhou K."/>
            <person name="Grigoriev I.V."/>
            <person name="Rokhsar D.S."/>
            <person name="Grossman A.R."/>
        </authorList>
    </citation>
    <scope>NUCLEOTIDE SEQUENCE [LARGE SCALE GENOMIC DNA]</scope>
    <source>
        <strain evidence="3">CC-503</strain>
    </source>
</reference>
<organism evidence="2 3">
    <name type="scientific">Chlamydomonas reinhardtii</name>
    <name type="common">Chlamydomonas smithii</name>
    <dbReference type="NCBI Taxonomy" id="3055"/>
    <lineage>
        <taxon>Eukaryota</taxon>
        <taxon>Viridiplantae</taxon>
        <taxon>Chlorophyta</taxon>
        <taxon>core chlorophytes</taxon>
        <taxon>Chlorophyceae</taxon>
        <taxon>CS clade</taxon>
        <taxon>Chlamydomonadales</taxon>
        <taxon>Chlamydomonadaceae</taxon>
        <taxon>Chlamydomonas</taxon>
    </lineage>
</organism>
<sequence>MSAAKGIPNSFYWKLSGICFVIGGCMEGFMYATGFYDIVTKKEAEKYVESLEERQELLRKLRERGLLEGTDIGLTTSPAGDASRR</sequence>
<evidence type="ECO:0000313" key="3">
    <source>
        <dbReference type="Proteomes" id="UP000006906"/>
    </source>
</evidence>
<protein>
    <submittedName>
        <fullName evidence="2">Uncharacterized protein</fullName>
    </submittedName>
</protein>
<dbReference type="PANTHER" id="PTHR36377:SF1">
    <property type="entry name" value="DNA MISMATCH REPAIR PROTEIN"/>
    <property type="match status" value="1"/>
</dbReference>
<dbReference type="AlphaFoldDB" id="A0A2K3E137"/>
<dbReference type="OrthoDB" id="64616at2759"/>
<dbReference type="ExpressionAtlas" id="A0A2K3E137">
    <property type="expression patterns" value="baseline"/>
</dbReference>
<dbReference type="PANTHER" id="PTHR36377">
    <property type="entry name" value="DNA MISMATCH REPAIR PROTEIN"/>
    <property type="match status" value="1"/>
</dbReference>
<dbReference type="Proteomes" id="UP000006906">
    <property type="component" value="Chromosome 2"/>
</dbReference>
<accession>A0A2K3E137</accession>
<dbReference type="KEGG" id="cre:CHLRE_02g089000v5"/>
<keyword evidence="1" id="KW-1133">Transmembrane helix</keyword>
<proteinExistence type="predicted"/>